<reference evidence="1" key="1">
    <citation type="submission" date="2016-02" db="EMBL/GenBank/DDBJ databases">
        <title>WGS assembly of Manihot esculenta.</title>
        <authorList>
            <person name="Bredeson J.V."/>
            <person name="Prochnik S.E."/>
            <person name="Lyons J.B."/>
            <person name="Schmutz J."/>
            <person name="Grimwood J."/>
            <person name="Vrebalov J."/>
            <person name="Bart R.S."/>
            <person name="Amuge T."/>
            <person name="Ferguson M.E."/>
            <person name="Green R."/>
            <person name="Putnam N."/>
            <person name="Stites J."/>
            <person name="Rounsley S."/>
            <person name="Rokhsar D.S."/>
        </authorList>
    </citation>
    <scope>NUCLEOTIDE SEQUENCE [LARGE SCALE GENOMIC DNA]</scope>
    <source>
        <tissue evidence="1">Leaf</tissue>
    </source>
</reference>
<sequence>MQGLGPYQPRLMKIKYQIQKISSNSFGPTKKESLSKRMEPKTNYLKAMAITLLKFPIAPSIILVNCLCKESHSTRL</sequence>
<dbReference type="AlphaFoldDB" id="A0A2C9UUF7"/>
<gene>
    <name evidence="1" type="ORF">MANES_12G073900</name>
</gene>
<protein>
    <submittedName>
        <fullName evidence="1">Uncharacterized protein</fullName>
    </submittedName>
</protein>
<evidence type="ECO:0000313" key="1">
    <source>
        <dbReference type="EMBL" id="OAY35117.1"/>
    </source>
</evidence>
<dbReference type="EMBL" id="CM004398">
    <property type="protein sequence ID" value="OAY35117.1"/>
    <property type="molecule type" value="Genomic_DNA"/>
</dbReference>
<name>A0A2C9UUF7_MANES</name>
<accession>A0A2C9UUF7</accession>
<organism evidence="1">
    <name type="scientific">Manihot esculenta</name>
    <name type="common">Cassava</name>
    <name type="synonym">Jatropha manihot</name>
    <dbReference type="NCBI Taxonomy" id="3983"/>
    <lineage>
        <taxon>Eukaryota</taxon>
        <taxon>Viridiplantae</taxon>
        <taxon>Streptophyta</taxon>
        <taxon>Embryophyta</taxon>
        <taxon>Tracheophyta</taxon>
        <taxon>Spermatophyta</taxon>
        <taxon>Magnoliopsida</taxon>
        <taxon>eudicotyledons</taxon>
        <taxon>Gunneridae</taxon>
        <taxon>Pentapetalae</taxon>
        <taxon>rosids</taxon>
        <taxon>fabids</taxon>
        <taxon>Malpighiales</taxon>
        <taxon>Euphorbiaceae</taxon>
        <taxon>Crotonoideae</taxon>
        <taxon>Manihoteae</taxon>
        <taxon>Manihot</taxon>
    </lineage>
</organism>
<proteinExistence type="predicted"/>